<dbReference type="Pfam" id="PF03918">
    <property type="entry name" value="CcmH"/>
    <property type="match status" value="1"/>
</dbReference>
<keyword evidence="5" id="KW-0201">Cytochrome c-type biogenesis</keyword>
<keyword evidence="9" id="KW-0812">Transmembrane</keyword>
<dbReference type="InterPro" id="IPR038297">
    <property type="entry name" value="CcmH/CycL/NrfF/Ccl2_sf"/>
</dbReference>
<keyword evidence="12" id="KW-1185">Reference proteome</keyword>
<dbReference type="InterPro" id="IPR051263">
    <property type="entry name" value="C-type_cytochrome_biogenesis"/>
</dbReference>
<evidence type="ECO:0000256" key="3">
    <source>
        <dbReference type="ARBA" id="ARBA00022723"/>
    </source>
</evidence>
<dbReference type="GO" id="GO:0046872">
    <property type="term" value="F:metal ion binding"/>
    <property type="evidence" value="ECO:0007669"/>
    <property type="project" value="UniProtKB-KW"/>
</dbReference>
<dbReference type="CDD" id="cd16378">
    <property type="entry name" value="CcmH_N"/>
    <property type="match status" value="1"/>
</dbReference>
<comment type="function">
    <text evidence="7">Required for the biogenesis of c-type cytochromes. Possible subunit of a heme lyase.</text>
</comment>
<dbReference type="Gene3D" id="1.10.8.640">
    <property type="entry name" value="Cytochrome C biogenesis protein"/>
    <property type="match status" value="1"/>
</dbReference>
<name>A0A376AJN7_9HYPH</name>
<dbReference type="PANTHER" id="PTHR47870:SF1">
    <property type="entry name" value="CYTOCHROME C-TYPE BIOGENESIS PROTEIN CCMH"/>
    <property type="match status" value="1"/>
</dbReference>
<dbReference type="EMBL" id="UEYP01000006">
    <property type="protein sequence ID" value="SSC68015.1"/>
    <property type="molecule type" value="Genomic_DNA"/>
</dbReference>
<dbReference type="InterPro" id="IPR005616">
    <property type="entry name" value="CcmH/CycL/Ccl2/NrfF_N"/>
</dbReference>
<evidence type="ECO:0000256" key="5">
    <source>
        <dbReference type="ARBA" id="ARBA00022748"/>
    </source>
</evidence>
<sequence length="170" mass="18541">MQSLAARLLPPCGGDGRQARGGLGSLLLLLLLLAPLPAFAVDPSERLADPKLEQRARDLSANLRCMVCQNQSIDDSNADLARDLRLLVRERIVAGDSDEQVIGYVVSRYGEFVLLKPRLSAKTLILWGAPAFLLLVGLGVAVVYARGRSRPEPKRLSDEEEARLGKLLDE</sequence>
<evidence type="ECO:0000256" key="6">
    <source>
        <dbReference type="ARBA" id="ARBA00023004"/>
    </source>
</evidence>
<organism evidence="11 12">
    <name type="scientific">Ciceribacter selenitireducens ATCC BAA-1503</name>
    <dbReference type="NCBI Taxonomy" id="1336235"/>
    <lineage>
        <taxon>Bacteria</taxon>
        <taxon>Pseudomonadati</taxon>
        <taxon>Pseudomonadota</taxon>
        <taxon>Alphaproteobacteria</taxon>
        <taxon>Hyphomicrobiales</taxon>
        <taxon>Rhizobiaceae</taxon>
        <taxon>Ciceribacter</taxon>
    </lineage>
</organism>
<dbReference type="Proteomes" id="UP000254764">
    <property type="component" value="Unassembled WGS sequence"/>
</dbReference>
<evidence type="ECO:0000256" key="7">
    <source>
        <dbReference type="ARBA" id="ARBA00037230"/>
    </source>
</evidence>
<dbReference type="GO" id="GO:0005886">
    <property type="term" value="C:plasma membrane"/>
    <property type="evidence" value="ECO:0007669"/>
    <property type="project" value="TreeGrafter"/>
</dbReference>
<evidence type="ECO:0000256" key="8">
    <source>
        <dbReference type="ARBA" id="ARBA00060491"/>
    </source>
</evidence>
<keyword evidence="4 9" id="KW-0732">Signal</keyword>
<keyword evidence="6 9" id="KW-0408">Iron</keyword>
<comment type="similarity">
    <text evidence="1 9">Belongs to the CcmH/CycL/Ccl2/NrfF family.</text>
</comment>
<keyword evidence="9" id="KW-1133">Transmembrane helix</keyword>
<evidence type="ECO:0000256" key="1">
    <source>
        <dbReference type="ARBA" id="ARBA00010342"/>
    </source>
</evidence>
<evidence type="ECO:0000256" key="4">
    <source>
        <dbReference type="ARBA" id="ARBA00022729"/>
    </source>
</evidence>
<evidence type="ECO:0000313" key="11">
    <source>
        <dbReference type="EMBL" id="SSC68015.1"/>
    </source>
</evidence>
<gene>
    <name evidence="11" type="ORF">RHIZ70_3723</name>
</gene>
<dbReference type="AlphaFoldDB" id="A0A376AJN7"/>
<dbReference type="PANTHER" id="PTHR47870">
    <property type="entry name" value="CYTOCHROME C-TYPE BIOGENESIS PROTEIN CCMH"/>
    <property type="match status" value="1"/>
</dbReference>
<dbReference type="STRING" id="1336235.GCA_000518785_01437"/>
<comment type="subcellular location">
    <subcellularLocation>
        <location evidence="8">Membrane</location>
        <topology evidence="8">Single-pass membrane protein</topology>
        <orientation evidence="8">Periplasmic side</orientation>
    </subcellularLocation>
</comment>
<feature type="transmembrane region" description="Helical" evidence="9">
    <location>
        <begin position="124"/>
        <end position="145"/>
    </location>
</feature>
<protein>
    <recommendedName>
        <fullName evidence="9">Cytochrome c-type biogenesis protein</fullName>
    </recommendedName>
</protein>
<keyword evidence="3 9" id="KW-0479">Metal-binding</keyword>
<evidence type="ECO:0000259" key="10">
    <source>
        <dbReference type="Pfam" id="PF03918"/>
    </source>
</evidence>
<keyword evidence="2 9" id="KW-0349">Heme</keyword>
<evidence type="ECO:0000256" key="2">
    <source>
        <dbReference type="ARBA" id="ARBA00022617"/>
    </source>
</evidence>
<reference evidence="12" key="1">
    <citation type="submission" date="2018-07" db="EMBL/GenBank/DDBJ databases">
        <authorList>
            <person name="Peiro R."/>
            <person name="Begona"/>
            <person name="Cbmso G."/>
            <person name="Lopez M."/>
            <person name="Gonzalez S."/>
        </authorList>
    </citation>
    <scope>NUCLEOTIDE SEQUENCE [LARGE SCALE GENOMIC DNA]</scope>
</reference>
<proteinExistence type="inferred from homology"/>
<evidence type="ECO:0000256" key="9">
    <source>
        <dbReference type="RuleBase" id="RU364112"/>
    </source>
</evidence>
<keyword evidence="9" id="KW-0472">Membrane</keyword>
<feature type="domain" description="CcmH/CycL/Ccl2/NrfF N-terminal" evidence="10">
    <location>
        <begin position="28"/>
        <end position="168"/>
    </location>
</feature>
<dbReference type="FunFam" id="1.10.8.640:FF:000001">
    <property type="entry name" value="Cytochrome c-type biogenesis protein"/>
    <property type="match status" value="1"/>
</dbReference>
<evidence type="ECO:0000313" key="12">
    <source>
        <dbReference type="Proteomes" id="UP000254764"/>
    </source>
</evidence>
<dbReference type="GO" id="GO:0017004">
    <property type="term" value="P:cytochrome complex assembly"/>
    <property type="evidence" value="ECO:0007669"/>
    <property type="project" value="UniProtKB-KW"/>
</dbReference>
<accession>A0A376AJN7</accession>